<gene>
    <name evidence="2" type="ORF">H4K34_15305</name>
</gene>
<evidence type="ECO:0000313" key="3">
    <source>
        <dbReference type="Proteomes" id="UP000516305"/>
    </source>
</evidence>
<keyword evidence="1" id="KW-0812">Transmembrane</keyword>
<proteinExistence type="predicted"/>
<dbReference type="InterPro" id="IPR046077">
    <property type="entry name" value="DUF6095"/>
</dbReference>
<keyword evidence="1" id="KW-0472">Membrane</keyword>
<evidence type="ECO:0000256" key="1">
    <source>
        <dbReference type="SAM" id="Phobius"/>
    </source>
</evidence>
<feature type="transmembrane region" description="Helical" evidence="1">
    <location>
        <begin position="12"/>
        <end position="36"/>
    </location>
</feature>
<dbReference type="Pfam" id="PF19589">
    <property type="entry name" value="DUF6095"/>
    <property type="match status" value="1"/>
</dbReference>
<keyword evidence="3" id="KW-1185">Reference proteome</keyword>
<dbReference type="KEGG" id="chyd:H4K34_15305"/>
<protein>
    <submittedName>
        <fullName evidence="2">Uncharacterized protein</fullName>
    </submittedName>
</protein>
<dbReference type="EMBL" id="CP060139">
    <property type="protein sequence ID" value="QNR23727.1"/>
    <property type="molecule type" value="Genomic_DNA"/>
</dbReference>
<feature type="transmembrane region" description="Helical" evidence="1">
    <location>
        <begin position="42"/>
        <end position="60"/>
    </location>
</feature>
<reference evidence="2 3" key="1">
    <citation type="submission" date="2020-08" db="EMBL/GenBank/DDBJ databases">
        <title>Croceimicrobium hydrocarbonivorans gen. nov., sp. nov., a novel marine bacterium isolated from a bacterial consortium that degrades polyethylene terephthalate.</title>
        <authorList>
            <person name="Liu R."/>
        </authorList>
    </citation>
    <scope>NUCLEOTIDE SEQUENCE [LARGE SCALE GENOMIC DNA]</scope>
    <source>
        <strain evidence="2 3">A20-9</strain>
    </source>
</reference>
<name>A0A7H0VDC9_9FLAO</name>
<dbReference type="AlphaFoldDB" id="A0A7H0VDC9"/>
<evidence type="ECO:0000313" key="2">
    <source>
        <dbReference type="EMBL" id="QNR23727.1"/>
    </source>
</evidence>
<dbReference type="RefSeq" id="WP_210758262.1">
    <property type="nucleotide sequence ID" value="NZ_CP060139.1"/>
</dbReference>
<keyword evidence="1" id="KW-1133">Transmembrane helix</keyword>
<accession>A0A7H0VDC9</accession>
<sequence length="73" mass="8041">MAADRDKIFNGVRFMAVALPLIFSGPALYVAMGLPAARQGNYIWMGISILLMLVAVFFTVKGLRTILKGFFND</sequence>
<organism evidence="2 3">
    <name type="scientific">Croceimicrobium hydrocarbonivorans</name>
    <dbReference type="NCBI Taxonomy" id="2761580"/>
    <lineage>
        <taxon>Bacteria</taxon>
        <taxon>Pseudomonadati</taxon>
        <taxon>Bacteroidota</taxon>
        <taxon>Flavobacteriia</taxon>
        <taxon>Flavobacteriales</taxon>
        <taxon>Owenweeksiaceae</taxon>
        <taxon>Croceimicrobium</taxon>
    </lineage>
</organism>
<dbReference type="Proteomes" id="UP000516305">
    <property type="component" value="Chromosome"/>
</dbReference>